<dbReference type="KEGG" id="soy:115889169"/>
<dbReference type="GO" id="GO:0030133">
    <property type="term" value="C:transport vesicle"/>
    <property type="evidence" value="ECO:0007669"/>
    <property type="project" value="TreeGrafter"/>
</dbReference>
<dbReference type="AlphaFoldDB" id="A0A6J2YNP3"/>
<dbReference type="InParanoid" id="A0A6J2YNP3"/>
<comment type="similarity">
    <text evidence="2 5">Belongs to the BLOC1S6 family.</text>
</comment>
<evidence type="ECO:0000313" key="7">
    <source>
        <dbReference type="Proteomes" id="UP000504635"/>
    </source>
</evidence>
<protein>
    <recommendedName>
        <fullName evidence="3 5">Biogenesis of lysosome-related organelles complex 1 subunit 6</fullName>
        <shortName evidence="5">BLOC-1 subunit 6</shortName>
    </recommendedName>
</protein>
<keyword evidence="6" id="KW-0175">Coiled coil</keyword>
<dbReference type="Proteomes" id="UP000504635">
    <property type="component" value="Unplaced"/>
</dbReference>
<dbReference type="FunCoup" id="A0A6J2YNP3">
    <property type="interactions" value="527"/>
</dbReference>
<organism evidence="7 8">
    <name type="scientific">Sitophilus oryzae</name>
    <name type="common">Rice weevil</name>
    <name type="synonym">Curculio oryzae</name>
    <dbReference type="NCBI Taxonomy" id="7048"/>
    <lineage>
        <taxon>Eukaryota</taxon>
        <taxon>Metazoa</taxon>
        <taxon>Ecdysozoa</taxon>
        <taxon>Arthropoda</taxon>
        <taxon>Hexapoda</taxon>
        <taxon>Insecta</taxon>
        <taxon>Pterygota</taxon>
        <taxon>Neoptera</taxon>
        <taxon>Endopterygota</taxon>
        <taxon>Coleoptera</taxon>
        <taxon>Polyphaga</taxon>
        <taxon>Cucujiformia</taxon>
        <taxon>Curculionidae</taxon>
        <taxon>Dryophthorinae</taxon>
        <taxon>Sitophilus</taxon>
    </lineage>
</organism>
<keyword evidence="4" id="KW-0963">Cytoplasm</keyword>
<accession>A0A6J2YNP3</accession>
<proteinExistence type="inferred from homology"/>
<dbReference type="Pfam" id="PF14712">
    <property type="entry name" value="Snapin_Pallidin"/>
    <property type="match status" value="1"/>
</dbReference>
<dbReference type="InterPro" id="IPR028119">
    <property type="entry name" value="Snapin/Pallidin/Snn1"/>
</dbReference>
<dbReference type="CTD" id="39315"/>
<comment type="function">
    <text evidence="5">Component of the biogenesis of lysosome-related organelles complex-1 (BLOC-1) involved in pigment granule biogenesis.</text>
</comment>
<evidence type="ECO:0000256" key="1">
    <source>
        <dbReference type="ARBA" id="ARBA00004496"/>
    </source>
</evidence>
<dbReference type="GO" id="GO:0031083">
    <property type="term" value="C:BLOC-1 complex"/>
    <property type="evidence" value="ECO:0007669"/>
    <property type="project" value="TreeGrafter"/>
</dbReference>
<dbReference type="PIRSF" id="PIRSF037609">
    <property type="entry name" value="BLOC-1_complex_pallidin"/>
    <property type="match status" value="1"/>
</dbReference>
<feature type="coiled-coil region" evidence="6">
    <location>
        <begin position="38"/>
        <end position="95"/>
    </location>
</feature>
<name>A0A6J2YNP3_SITOR</name>
<evidence type="ECO:0000256" key="2">
    <source>
        <dbReference type="ARBA" id="ARBA00005767"/>
    </source>
</evidence>
<evidence type="ECO:0000256" key="3">
    <source>
        <dbReference type="ARBA" id="ARBA00019579"/>
    </source>
</evidence>
<dbReference type="OrthoDB" id="19659at2759"/>
<dbReference type="GeneID" id="115889169"/>
<dbReference type="PANTHER" id="PTHR31328:SF2">
    <property type="entry name" value="BIOGENESIS OF LYSOSOME-RELATED ORGANELLES COMPLEX 1 SUBUNIT 6"/>
    <property type="match status" value="1"/>
</dbReference>
<dbReference type="RefSeq" id="XP_030764982.1">
    <property type="nucleotide sequence ID" value="XM_030909122.1"/>
</dbReference>
<dbReference type="InterPro" id="IPR017242">
    <property type="entry name" value="BLOC-1_pallidin"/>
</dbReference>
<reference evidence="8" key="1">
    <citation type="submission" date="2025-08" db="UniProtKB">
        <authorList>
            <consortium name="RefSeq"/>
        </authorList>
    </citation>
    <scope>IDENTIFICATION</scope>
    <source>
        <tissue evidence="8">Gonads</tissue>
    </source>
</reference>
<evidence type="ECO:0000256" key="6">
    <source>
        <dbReference type="SAM" id="Coils"/>
    </source>
</evidence>
<evidence type="ECO:0000256" key="4">
    <source>
        <dbReference type="ARBA" id="ARBA00022490"/>
    </source>
</evidence>
<dbReference type="PANTHER" id="PTHR31328">
    <property type="entry name" value="BIOGENESIS OF LYSOSOME-RELATED ORGANELLES COMPLEX 1 SUBUNIT 6"/>
    <property type="match status" value="1"/>
</dbReference>
<comment type="subcellular location">
    <subcellularLocation>
        <location evidence="1">Cytoplasm</location>
    </subcellularLocation>
</comment>
<evidence type="ECO:0000313" key="8">
    <source>
        <dbReference type="RefSeq" id="XP_030764982.1"/>
    </source>
</evidence>
<sequence length="132" mass="15367">MAGETEKIQSDALHEENLYEGPVRSVTKGFVNLLEPPLKEVRRQLNELQETQAKLYEKIHEENLILSNIQHSMELQGMLNKMKIYNSKLKSIKKNIRGIHERSTKLKKRAIRLQQLKQNEVGEIIVNPPENK</sequence>
<keyword evidence="7" id="KW-1185">Reference proteome</keyword>
<gene>
    <name evidence="8" type="primary">LOC115889169</name>
</gene>
<evidence type="ECO:0000256" key="5">
    <source>
        <dbReference type="PIRNR" id="PIRNR037609"/>
    </source>
</evidence>